<evidence type="ECO:0000256" key="6">
    <source>
        <dbReference type="ARBA" id="ARBA00022989"/>
    </source>
</evidence>
<keyword evidence="4" id="KW-0997">Cell inner membrane</keyword>
<feature type="transmembrane region" description="Helical" evidence="8">
    <location>
        <begin position="12"/>
        <end position="34"/>
    </location>
</feature>
<dbReference type="Proteomes" id="UP000549765">
    <property type="component" value="Unassembled WGS sequence"/>
</dbReference>
<feature type="transmembrane region" description="Helical" evidence="8">
    <location>
        <begin position="69"/>
        <end position="91"/>
    </location>
</feature>
<keyword evidence="6 8" id="KW-1133">Transmembrane helix</keyword>
<feature type="transmembrane region" description="Helical" evidence="8">
    <location>
        <begin position="103"/>
        <end position="125"/>
    </location>
</feature>
<keyword evidence="5 8" id="KW-0812">Transmembrane</keyword>
<evidence type="ECO:0000259" key="9">
    <source>
        <dbReference type="PROSITE" id="PS50928"/>
    </source>
</evidence>
<evidence type="ECO:0000256" key="2">
    <source>
        <dbReference type="ARBA" id="ARBA00022448"/>
    </source>
</evidence>
<keyword evidence="3" id="KW-1003">Cell membrane</keyword>
<dbReference type="SUPFAM" id="SSF161098">
    <property type="entry name" value="MetI-like"/>
    <property type="match status" value="1"/>
</dbReference>
<feature type="domain" description="ABC transmembrane type-1" evidence="9">
    <location>
        <begin position="65"/>
        <end position="252"/>
    </location>
</feature>
<evidence type="ECO:0000256" key="8">
    <source>
        <dbReference type="RuleBase" id="RU363032"/>
    </source>
</evidence>
<gene>
    <name evidence="10" type="ORF">HF964_03610</name>
</gene>
<feature type="transmembrane region" description="Helical" evidence="8">
    <location>
        <begin position="232"/>
        <end position="256"/>
    </location>
</feature>
<name>A0A7X6S3E5_9LACO</name>
<evidence type="ECO:0000313" key="11">
    <source>
        <dbReference type="Proteomes" id="UP000549765"/>
    </source>
</evidence>
<dbReference type="RefSeq" id="WP_168721696.1">
    <property type="nucleotide sequence ID" value="NZ_JAAXPN010000002.1"/>
</dbReference>
<evidence type="ECO:0000313" key="10">
    <source>
        <dbReference type="EMBL" id="NKZ23897.1"/>
    </source>
</evidence>
<protein>
    <submittedName>
        <fullName evidence="10">ABC transporter permease subunit</fullName>
    </submittedName>
</protein>
<dbReference type="EMBL" id="JAAXPN010000002">
    <property type="protein sequence ID" value="NKZ23897.1"/>
    <property type="molecule type" value="Genomic_DNA"/>
</dbReference>
<dbReference type="AlphaFoldDB" id="A0A7X6S3E5"/>
<evidence type="ECO:0000256" key="5">
    <source>
        <dbReference type="ARBA" id="ARBA00022692"/>
    </source>
</evidence>
<evidence type="ECO:0000256" key="1">
    <source>
        <dbReference type="ARBA" id="ARBA00004429"/>
    </source>
</evidence>
<dbReference type="InterPro" id="IPR000515">
    <property type="entry name" value="MetI-like"/>
</dbReference>
<evidence type="ECO:0000256" key="4">
    <source>
        <dbReference type="ARBA" id="ARBA00022519"/>
    </source>
</evidence>
<evidence type="ECO:0000256" key="3">
    <source>
        <dbReference type="ARBA" id="ARBA00022475"/>
    </source>
</evidence>
<dbReference type="CDD" id="cd06261">
    <property type="entry name" value="TM_PBP2"/>
    <property type="match status" value="1"/>
</dbReference>
<comment type="similarity">
    <text evidence="8">Belongs to the binding-protein-dependent transport system permease family.</text>
</comment>
<feature type="transmembrane region" description="Helical" evidence="8">
    <location>
        <begin position="190"/>
        <end position="212"/>
    </location>
</feature>
<sequence>MRAHSVDKWLPRLIIILIAIFLLGPIVATFIYSISTVWVKTILPSGLTFKWYGVLTADPDFIPSTLRSLILAVAVVLITMLVFLPVIFYANVYNPKLKEKLRYLSILPYSIPGIVLVTGLVQLYGSLPVPKLLILILTISAICLPAFYQSLNNAFMGDDFQGMFEQAQLLGDSKLGAFVRVVLPNIRAGLMVGLLLTFTTAFTEYVITNIFLTGQYETLKIYMYRLMNTNGNAASVLTIIFFIFLGIIAFILIKIVSSQKRSVKE</sequence>
<dbReference type="GO" id="GO:0055085">
    <property type="term" value="P:transmembrane transport"/>
    <property type="evidence" value="ECO:0007669"/>
    <property type="project" value="InterPro"/>
</dbReference>
<dbReference type="Gene3D" id="1.10.3720.10">
    <property type="entry name" value="MetI-like"/>
    <property type="match status" value="1"/>
</dbReference>
<organism evidence="10 11">
    <name type="scientific">Periweissella fabalis</name>
    <dbReference type="NCBI Taxonomy" id="1070421"/>
    <lineage>
        <taxon>Bacteria</taxon>
        <taxon>Bacillati</taxon>
        <taxon>Bacillota</taxon>
        <taxon>Bacilli</taxon>
        <taxon>Lactobacillales</taxon>
        <taxon>Lactobacillaceae</taxon>
        <taxon>Periweissella</taxon>
    </lineage>
</organism>
<accession>A0A7X6S3E5</accession>
<dbReference type="InterPro" id="IPR035906">
    <property type="entry name" value="MetI-like_sf"/>
</dbReference>
<comment type="subcellular location">
    <subcellularLocation>
        <location evidence="1">Cell inner membrane</location>
        <topology evidence="1">Multi-pass membrane protein</topology>
    </subcellularLocation>
    <subcellularLocation>
        <location evidence="8">Cell membrane</location>
        <topology evidence="8">Multi-pass membrane protein</topology>
    </subcellularLocation>
</comment>
<comment type="caution">
    <text evidence="10">The sequence shown here is derived from an EMBL/GenBank/DDBJ whole genome shotgun (WGS) entry which is preliminary data.</text>
</comment>
<proteinExistence type="inferred from homology"/>
<dbReference type="Pfam" id="PF00528">
    <property type="entry name" value="BPD_transp_1"/>
    <property type="match status" value="1"/>
</dbReference>
<dbReference type="PANTHER" id="PTHR43357">
    <property type="entry name" value="INNER MEMBRANE ABC TRANSPORTER PERMEASE PROTEIN YDCV"/>
    <property type="match status" value="1"/>
</dbReference>
<dbReference type="PROSITE" id="PS50928">
    <property type="entry name" value="ABC_TM1"/>
    <property type="match status" value="1"/>
</dbReference>
<keyword evidence="2 8" id="KW-0813">Transport</keyword>
<dbReference type="GO" id="GO:0005886">
    <property type="term" value="C:plasma membrane"/>
    <property type="evidence" value="ECO:0007669"/>
    <property type="project" value="UniProtKB-SubCell"/>
</dbReference>
<keyword evidence="7 8" id="KW-0472">Membrane</keyword>
<keyword evidence="11" id="KW-1185">Reference proteome</keyword>
<reference evidence="10 11" key="1">
    <citation type="submission" date="2020-04" db="EMBL/GenBank/DDBJ databases">
        <title>MicrobeNet Type strains.</title>
        <authorList>
            <person name="Nicholson A.C."/>
        </authorList>
    </citation>
    <scope>NUCLEOTIDE SEQUENCE [LARGE SCALE GENOMIC DNA]</scope>
    <source>
        <strain evidence="10 11">CCUG 61472</strain>
    </source>
</reference>
<evidence type="ECO:0000256" key="7">
    <source>
        <dbReference type="ARBA" id="ARBA00023136"/>
    </source>
</evidence>
<dbReference type="PANTHER" id="PTHR43357:SF4">
    <property type="entry name" value="INNER MEMBRANE ABC TRANSPORTER PERMEASE PROTEIN YDCV"/>
    <property type="match status" value="1"/>
</dbReference>
<feature type="transmembrane region" description="Helical" evidence="8">
    <location>
        <begin position="131"/>
        <end position="148"/>
    </location>
</feature>